<dbReference type="SUPFAM" id="SSF52540">
    <property type="entry name" value="P-loop containing nucleoside triphosphate hydrolases"/>
    <property type="match status" value="1"/>
</dbReference>
<dbReference type="PROSITE" id="PS50088">
    <property type="entry name" value="ANK_REPEAT"/>
    <property type="match status" value="5"/>
</dbReference>
<feature type="repeat" description="ANK" evidence="3">
    <location>
        <begin position="978"/>
        <end position="1012"/>
    </location>
</feature>
<protein>
    <recommendedName>
        <fullName evidence="5">B30.2/SPRY domain-containing protein</fullName>
    </recommendedName>
</protein>
<dbReference type="Pfam" id="PF24883">
    <property type="entry name" value="NPHP3_N"/>
    <property type="match status" value="1"/>
</dbReference>
<proteinExistence type="predicted"/>
<feature type="repeat" description="ANK" evidence="3">
    <location>
        <begin position="1334"/>
        <end position="1366"/>
    </location>
</feature>
<dbReference type="InterPro" id="IPR043136">
    <property type="entry name" value="B30.2/SPRY_sf"/>
</dbReference>
<dbReference type="SUPFAM" id="SSF49899">
    <property type="entry name" value="Concanavalin A-like lectins/glucanases"/>
    <property type="match status" value="1"/>
</dbReference>
<dbReference type="PANTHER" id="PTHR24198">
    <property type="entry name" value="ANKYRIN REPEAT AND PROTEIN KINASE DOMAIN-CONTAINING PROTEIN"/>
    <property type="match status" value="1"/>
</dbReference>
<dbReference type="Proteomes" id="UP000053095">
    <property type="component" value="Unassembled WGS sequence"/>
</dbReference>
<evidence type="ECO:0000313" key="6">
    <source>
        <dbReference type="EMBL" id="GAM36964.1"/>
    </source>
</evidence>
<evidence type="ECO:0000256" key="4">
    <source>
        <dbReference type="SAM" id="MobiDB-lite"/>
    </source>
</evidence>
<feature type="compositionally biased region" description="Acidic residues" evidence="4">
    <location>
        <begin position="748"/>
        <end position="773"/>
    </location>
</feature>
<dbReference type="SMART" id="SM00248">
    <property type="entry name" value="ANK"/>
    <property type="match status" value="13"/>
</dbReference>
<feature type="repeat" description="ANK" evidence="3">
    <location>
        <begin position="1157"/>
        <end position="1189"/>
    </location>
</feature>
<dbReference type="PROSITE" id="PS50297">
    <property type="entry name" value="ANK_REP_REGION"/>
    <property type="match status" value="4"/>
</dbReference>
<dbReference type="Pfam" id="PF00023">
    <property type="entry name" value="Ank"/>
    <property type="match status" value="1"/>
</dbReference>
<dbReference type="InterPro" id="IPR013320">
    <property type="entry name" value="ConA-like_dom_sf"/>
</dbReference>
<feature type="compositionally biased region" description="Acidic residues" evidence="4">
    <location>
        <begin position="813"/>
        <end position="845"/>
    </location>
</feature>
<evidence type="ECO:0000256" key="2">
    <source>
        <dbReference type="ARBA" id="ARBA00023043"/>
    </source>
</evidence>
<evidence type="ECO:0000313" key="7">
    <source>
        <dbReference type="Proteomes" id="UP000053095"/>
    </source>
</evidence>
<dbReference type="PANTHER" id="PTHR24198:SF165">
    <property type="entry name" value="ANKYRIN REPEAT-CONTAINING PROTEIN-RELATED"/>
    <property type="match status" value="1"/>
</dbReference>
<reference evidence="7" key="1">
    <citation type="journal article" date="2015" name="Genome Announc.">
        <title>Draft genome sequence of Talaromyces cellulolyticus strain Y-94, a source of lignocellulosic biomass-degrading enzymes.</title>
        <authorList>
            <person name="Fujii T."/>
            <person name="Koike H."/>
            <person name="Sawayama S."/>
            <person name="Yano S."/>
            <person name="Inoue H."/>
        </authorList>
    </citation>
    <scope>NUCLEOTIDE SEQUENCE [LARGE SCALE GENOMIC DNA]</scope>
    <source>
        <strain evidence="7">Y-94</strain>
    </source>
</reference>
<keyword evidence="2 3" id="KW-0040">ANK repeat</keyword>
<dbReference type="Pfam" id="PF12796">
    <property type="entry name" value="Ank_2"/>
    <property type="match status" value="3"/>
</dbReference>
<dbReference type="Gene3D" id="2.60.120.920">
    <property type="match status" value="1"/>
</dbReference>
<dbReference type="SMART" id="SM00449">
    <property type="entry name" value="SPRY"/>
    <property type="match status" value="1"/>
</dbReference>
<feature type="repeat" description="ANK" evidence="3">
    <location>
        <begin position="1052"/>
        <end position="1085"/>
    </location>
</feature>
<sequence>MGKSSAWITFEEECWGKAMEDFRSGIKSDDKELAEKFLKTNNTLSDARDACKTVECDTDARYSVKDSPSITIGGVKIKPKALFVKLLNNLDTFIMMGDVAVKGGPESVGLVWMGLKMGLQAINADYETCGIITSCFVDIVGVFISCRMYAQLYGPALFQNDLAEVQDRVRQEIPSMLCDILNFSFSASKFIHQGEVKRWAKAFLKAFKDTKGKFEAKAKSIRDHHAKLVAHAEQAAQQETILRGRADSEDLMKIIKTLNDLSTQLEAERKTSRKSFQEAQQDIFEQKSKGLNPSVDSESLQARNIKKRAPGTCQWIFDKVDKYNEWRQSAKSEMLWLSGEAGFGKSILLATVVERLQTEFEDSNDTLIHYFYCRTGNDNTQLGSNILGNILFQLYRASTNSPQLLEQCNNLFKDDDKQVRTVNKAQTSQSGATDHAAMYVKMGGIIRKTIYLVIDALDECSDGVVELCNKLQSLLGGENFTLKLLVSSRPDSSITAALEEACEEIQMKEYNGPDIELKVRKELITIPGLSNSEQEYAIDKITKKAEGEFSYVDTAINILREPWRRTAGGQRSLEDVLENLPPGMHGSYDLMFKQVSPTYVELTKTFLNWALLTEGEITVQEVVDDYNDAFSNSIYIPYSSEKSQQETLADQLDRAVGRFLEIDRKSEPWTIKLRHASVKDYFLEDNAPEHQESANSLLCLCAKCGVDMQENVHFKVYKREGHLEMAVTLLRHLNSTLFQRVFLDMEDGVSNDSDDSDDSESGNDGKEGEDDKPEEQSGVDKMNISESQSDLADAKALDNSTATKGGNEAAEHEADDQDLSEEVEASEDQPSENEEPPIEEPDYEGDFQDLEDDYELQELQDSEEITETSDSLGRLRYEMTHWIYHLREAENRWSPSEREVNPRWKELWDQLEKFILSDAFKKWKLTGWDNGDLDQIGSQWLYRGDKLQPLHVAAGLGLAGTTEEFIRRGYDVNQPSSYGEVPLHFAAKLQDVNIDLLQSLLANGANPNYVPLKDTVEEAVVSSSPFLILLEYNPMAEAVKLFIDYGANCVEPENTPIQTFALWGSETIVFEMLVEHGADVNAVDGFGETSLHHLLGRSWHPPVDLVKSFLKHGARLDIDDRNSQQPLYEVARSGNIEAARVILNHEPGPDLVDLDYLKMTAMHIAAWWGHNEIITLLKEKGAPLNEQDGFGRTPLMLACLGNEPETALLLLDYLSEHSFQTVNVPDRNGKTPFRKAARHGLVNVLQKFFTLSGAESFINDSDSVKSTALHVAAYNGHDVIVKFLLEKGADPLLPDREGRNALTICKEGWVRGSKEGSEKALLLLIEKVPEQAVKDESILYAAARTGSLDVIKSLLDHHADVNQKDGHGWSTLTIARQYGHQEVCDYLEQKGVEINTQPTRFVGGTERLQISEDGLRLESMGLDSIRTCVFSDHPIPAGAAKFYYEVTIEAEPETTDNPPVVGIGLSTKPVNTRDRMPGWWSPRAPWWGFHSDDGKLFHFKGRSYENIGYRPFSYGDTVGCGFDASKREVFYTINGEQLGLAFSDVRGQLFPVIGIRDKSAVRVNFGASDFQWKEAGNFLSSSLGVGI</sequence>
<dbReference type="EMBL" id="DF933818">
    <property type="protein sequence ID" value="GAM36964.1"/>
    <property type="molecule type" value="Genomic_DNA"/>
</dbReference>
<dbReference type="InterPro" id="IPR044736">
    <property type="entry name" value="Gid1/RanBPM/SPLA_SPRY"/>
</dbReference>
<evidence type="ECO:0000259" key="5">
    <source>
        <dbReference type="PROSITE" id="PS50188"/>
    </source>
</evidence>
<dbReference type="InterPro" id="IPR027417">
    <property type="entry name" value="P-loop_NTPase"/>
</dbReference>
<dbReference type="InterPro" id="IPR056884">
    <property type="entry name" value="NPHP3-like_N"/>
</dbReference>
<comment type="caution">
    <text evidence="6">The sequence shown here is derived from an EMBL/GenBank/DDBJ whole genome shotgun (WGS) entry which is preliminary data.</text>
</comment>
<dbReference type="Gene3D" id="3.40.50.300">
    <property type="entry name" value="P-loop containing nucleotide triphosphate hydrolases"/>
    <property type="match status" value="1"/>
</dbReference>
<dbReference type="InterPro" id="IPR001870">
    <property type="entry name" value="B30.2/SPRY"/>
</dbReference>
<dbReference type="PROSITE" id="PS50188">
    <property type="entry name" value="B302_SPRY"/>
    <property type="match status" value="1"/>
</dbReference>
<evidence type="ECO:0000256" key="1">
    <source>
        <dbReference type="ARBA" id="ARBA00022737"/>
    </source>
</evidence>
<feature type="repeat" description="ANK" evidence="3">
    <location>
        <begin position="1264"/>
        <end position="1296"/>
    </location>
</feature>
<keyword evidence="7" id="KW-1185">Reference proteome</keyword>
<gene>
    <name evidence="6" type="ORF">TCE0_022f06476</name>
</gene>
<dbReference type="Gene3D" id="1.25.40.20">
    <property type="entry name" value="Ankyrin repeat-containing domain"/>
    <property type="match status" value="2"/>
</dbReference>
<dbReference type="InterPro" id="IPR002110">
    <property type="entry name" value="Ankyrin_rpt"/>
</dbReference>
<dbReference type="CDD" id="cd12885">
    <property type="entry name" value="SPRY_RanBP_like"/>
    <property type="match status" value="1"/>
</dbReference>
<name>A0A6V8HA06_TALPI</name>
<dbReference type="SUPFAM" id="SSF48403">
    <property type="entry name" value="Ankyrin repeat"/>
    <property type="match status" value="2"/>
</dbReference>
<dbReference type="InterPro" id="IPR036770">
    <property type="entry name" value="Ankyrin_rpt-contain_sf"/>
</dbReference>
<feature type="region of interest" description="Disordered" evidence="4">
    <location>
        <begin position="748"/>
        <end position="845"/>
    </location>
</feature>
<evidence type="ECO:0000256" key="3">
    <source>
        <dbReference type="PROSITE-ProRule" id="PRU00023"/>
    </source>
</evidence>
<organism evidence="6 7">
    <name type="scientific">Talaromyces pinophilus</name>
    <name type="common">Penicillium pinophilum</name>
    <dbReference type="NCBI Taxonomy" id="128442"/>
    <lineage>
        <taxon>Eukaryota</taxon>
        <taxon>Fungi</taxon>
        <taxon>Dikarya</taxon>
        <taxon>Ascomycota</taxon>
        <taxon>Pezizomycotina</taxon>
        <taxon>Eurotiomycetes</taxon>
        <taxon>Eurotiomycetidae</taxon>
        <taxon>Eurotiales</taxon>
        <taxon>Trichocomaceae</taxon>
        <taxon>Talaromyces</taxon>
        <taxon>Talaromyces sect. Talaromyces</taxon>
    </lineage>
</organism>
<accession>A0A6V8HA06</accession>
<keyword evidence="1" id="KW-0677">Repeat</keyword>
<feature type="domain" description="B30.2/SPRY" evidence="5">
    <location>
        <begin position="1374"/>
        <end position="1570"/>
    </location>
</feature>
<dbReference type="Pfam" id="PF00622">
    <property type="entry name" value="SPRY"/>
    <property type="match status" value="1"/>
</dbReference>
<dbReference type="InterPro" id="IPR003877">
    <property type="entry name" value="SPRY_dom"/>
</dbReference>